<dbReference type="SUPFAM" id="SSF55729">
    <property type="entry name" value="Acyl-CoA N-acyltransferases (Nat)"/>
    <property type="match status" value="1"/>
</dbReference>
<dbReference type="InterPro" id="IPR000182">
    <property type="entry name" value="GNAT_dom"/>
</dbReference>
<comment type="caution">
    <text evidence="2">The sequence shown here is derived from an EMBL/GenBank/DDBJ whole genome shotgun (WGS) entry which is preliminary data.</text>
</comment>
<proteinExistence type="predicted"/>
<name>A0ABP8VDD8_9HYPH</name>
<protein>
    <recommendedName>
        <fullName evidence="1">N-acetyltransferase domain-containing protein</fullName>
    </recommendedName>
</protein>
<dbReference type="PROSITE" id="PS51186">
    <property type="entry name" value="GNAT"/>
    <property type="match status" value="1"/>
</dbReference>
<dbReference type="Gene3D" id="3.40.630.30">
    <property type="match status" value="1"/>
</dbReference>
<dbReference type="PANTHER" id="PTHR43441:SF11">
    <property type="entry name" value="RIBOSOMAL-PROTEIN-SERINE ACETYLTRANSFERASE"/>
    <property type="match status" value="1"/>
</dbReference>
<evidence type="ECO:0000313" key="2">
    <source>
        <dbReference type="EMBL" id="GAA4660797.1"/>
    </source>
</evidence>
<sequence length="85" mass="9551">MAIGYWLDLKIQGKGIITKSVKALIQPYLKSGEIKRFGITCSVDNPKSNAVAQRCGFELEGRLRKAELLNGVFHDQNIYSFIMCD</sequence>
<dbReference type="InterPro" id="IPR016181">
    <property type="entry name" value="Acyl_CoA_acyltransferase"/>
</dbReference>
<evidence type="ECO:0000313" key="3">
    <source>
        <dbReference type="Proteomes" id="UP001501699"/>
    </source>
</evidence>
<feature type="domain" description="N-acetyltransferase" evidence="1">
    <location>
        <begin position="1"/>
        <end position="79"/>
    </location>
</feature>
<dbReference type="InterPro" id="IPR051908">
    <property type="entry name" value="Ribosomal_N-acetyltransferase"/>
</dbReference>
<accession>A0ABP8VDD8</accession>
<keyword evidence="3" id="KW-1185">Reference proteome</keyword>
<organism evidence="2 3">
    <name type="scientific">Bartonella pachyuromydis</name>
    <dbReference type="NCBI Taxonomy" id="931097"/>
    <lineage>
        <taxon>Bacteria</taxon>
        <taxon>Pseudomonadati</taxon>
        <taxon>Pseudomonadota</taxon>
        <taxon>Alphaproteobacteria</taxon>
        <taxon>Hyphomicrobiales</taxon>
        <taxon>Bartonellaceae</taxon>
        <taxon>Bartonella</taxon>
    </lineage>
</organism>
<dbReference type="Proteomes" id="UP001501699">
    <property type="component" value="Unassembled WGS sequence"/>
</dbReference>
<dbReference type="Pfam" id="PF13302">
    <property type="entry name" value="Acetyltransf_3"/>
    <property type="match status" value="1"/>
</dbReference>
<gene>
    <name evidence="2" type="ORF">GCM10023262_05730</name>
</gene>
<reference evidence="3" key="1">
    <citation type="journal article" date="2019" name="Int. J. Syst. Evol. Microbiol.">
        <title>The Global Catalogue of Microorganisms (GCM) 10K type strain sequencing project: providing services to taxonomists for standard genome sequencing and annotation.</title>
        <authorList>
            <consortium name="The Broad Institute Genomics Platform"/>
            <consortium name="The Broad Institute Genome Sequencing Center for Infectious Disease"/>
            <person name="Wu L."/>
            <person name="Ma J."/>
        </authorList>
    </citation>
    <scope>NUCLEOTIDE SEQUENCE [LARGE SCALE GENOMIC DNA]</scope>
    <source>
        <strain evidence="3">JCM 17714</strain>
    </source>
</reference>
<dbReference type="PANTHER" id="PTHR43441">
    <property type="entry name" value="RIBOSOMAL-PROTEIN-SERINE ACETYLTRANSFERASE"/>
    <property type="match status" value="1"/>
</dbReference>
<evidence type="ECO:0000259" key="1">
    <source>
        <dbReference type="PROSITE" id="PS51186"/>
    </source>
</evidence>
<dbReference type="EMBL" id="BAABJA010000002">
    <property type="protein sequence ID" value="GAA4660797.1"/>
    <property type="molecule type" value="Genomic_DNA"/>
</dbReference>